<dbReference type="InterPro" id="IPR057468">
    <property type="entry name" value="HOIL-1/Sharpin_LTM"/>
</dbReference>
<accession>A0A8C6EZT3</accession>
<evidence type="ECO:0000256" key="5">
    <source>
        <dbReference type="ARBA" id="ARBA00022833"/>
    </source>
</evidence>
<dbReference type="SUPFAM" id="SSF54236">
    <property type="entry name" value="Ubiquitin-like"/>
    <property type="match status" value="1"/>
</dbReference>
<dbReference type="CDD" id="cd01799">
    <property type="entry name" value="Ubl_HOIL1"/>
    <property type="match status" value="1"/>
</dbReference>
<dbReference type="InterPro" id="IPR051628">
    <property type="entry name" value="LUBAC_E3_Ligases"/>
</dbReference>
<organism evidence="10 11">
    <name type="scientific">Marmota marmota marmota</name>
    <name type="common">Alpine marmot</name>
    <dbReference type="NCBI Taxonomy" id="9994"/>
    <lineage>
        <taxon>Eukaryota</taxon>
        <taxon>Metazoa</taxon>
        <taxon>Chordata</taxon>
        <taxon>Craniata</taxon>
        <taxon>Vertebrata</taxon>
        <taxon>Euteleostomi</taxon>
        <taxon>Mammalia</taxon>
        <taxon>Eutheria</taxon>
        <taxon>Euarchontoglires</taxon>
        <taxon>Glires</taxon>
        <taxon>Rodentia</taxon>
        <taxon>Sciuromorpha</taxon>
        <taxon>Sciuridae</taxon>
        <taxon>Xerinae</taxon>
        <taxon>Marmotini</taxon>
        <taxon>Marmota</taxon>
    </lineage>
</organism>
<dbReference type="GO" id="GO:0071797">
    <property type="term" value="C:LUBAC complex"/>
    <property type="evidence" value="ECO:0007669"/>
    <property type="project" value="TreeGrafter"/>
</dbReference>
<keyword evidence="5" id="KW-0862">Zinc</keyword>
<reference evidence="10" key="2">
    <citation type="submission" date="2025-09" db="UniProtKB">
        <authorList>
            <consortium name="Ensembl"/>
        </authorList>
    </citation>
    <scope>IDENTIFICATION</scope>
</reference>
<evidence type="ECO:0000256" key="3">
    <source>
        <dbReference type="ARBA" id="ARBA00022771"/>
    </source>
</evidence>
<dbReference type="PANTHER" id="PTHR22770">
    <property type="entry name" value="UBIQUITIN CONJUGATING ENZYME 7 INTERACTING PROTEIN-RELATED"/>
    <property type="match status" value="1"/>
</dbReference>
<dbReference type="SMART" id="SM00547">
    <property type="entry name" value="ZnF_RBZ"/>
    <property type="match status" value="1"/>
</dbReference>
<protein>
    <recommendedName>
        <fullName evidence="12">RanBP-type and C3HC4-type zinc finger-containing protein 1</fullName>
    </recommendedName>
</protein>
<dbReference type="PROSITE" id="PS50053">
    <property type="entry name" value="UBIQUITIN_2"/>
    <property type="match status" value="1"/>
</dbReference>
<evidence type="ECO:0000259" key="8">
    <source>
        <dbReference type="PROSITE" id="PS50053"/>
    </source>
</evidence>
<feature type="region of interest" description="Disordered" evidence="7">
    <location>
        <begin position="160"/>
        <end position="201"/>
    </location>
</feature>
<keyword evidence="2" id="KW-0479">Metal-binding</keyword>
<evidence type="ECO:0000313" key="11">
    <source>
        <dbReference type="Proteomes" id="UP000694407"/>
    </source>
</evidence>
<evidence type="ECO:0000256" key="4">
    <source>
        <dbReference type="ARBA" id="ARBA00022786"/>
    </source>
</evidence>
<dbReference type="FunFam" id="2.30.30.380:FF:000007">
    <property type="entry name" value="RanBP-type and C3HC4-type zinc finger-containing protein 1"/>
    <property type="match status" value="1"/>
</dbReference>
<dbReference type="InterPro" id="IPR000626">
    <property type="entry name" value="Ubiquitin-like_dom"/>
</dbReference>
<evidence type="ECO:0000259" key="9">
    <source>
        <dbReference type="PROSITE" id="PS50199"/>
    </source>
</evidence>
<dbReference type="AlphaFoldDB" id="A0A8C6EZT3"/>
<dbReference type="GO" id="GO:0097039">
    <property type="term" value="P:protein linear polyubiquitination"/>
    <property type="evidence" value="ECO:0007669"/>
    <property type="project" value="TreeGrafter"/>
</dbReference>
<evidence type="ECO:0000256" key="6">
    <source>
        <dbReference type="PROSITE-ProRule" id="PRU00322"/>
    </source>
</evidence>
<dbReference type="PROSITE" id="PS01358">
    <property type="entry name" value="ZF_RANBP2_1"/>
    <property type="match status" value="1"/>
</dbReference>
<keyword evidence="11" id="KW-1185">Reference proteome</keyword>
<sequence>MDEKIKKAEEMALSLARAVAGGDEQAAMKCAIWLAEQRVPVSVKLKPEVSLTQDIRLCVSVEDAQMHTVTIWLTVRPDMTVASLKDMVFLDYGFPPTLQQWVIGQRLARDQETLHSHGVRRNGDSAYLYLLSACNTSLNPRELQRERQLRMLEDLGFKDLTLQPRGPLEPDPSKSGAPQEPGQQPDAVPEPPPVSGSPVRPACPTGSATLLMALCSQVGWQCPGCTFINKPTRPGCEMCCQARPETYQVPTSYQPDAEERARLASEEEALRQYQQVGAPVPGQTPAHWTREA</sequence>
<dbReference type="InterPro" id="IPR001876">
    <property type="entry name" value="Znf_RanBP2"/>
</dbReference>
<dbReference type="GeneTree" id="ENSGT00940000161130"/>
<dbReference type="GO" id="GO:0043130">
    <property type="term" value="F:ubiquitin binding"/>
    <property type="evidence" value="ECO:0007669"/>
    <property type="project" value="TreeGrafter"/>
</dbReference>
<feature type="domain" description="Ubiquitin-like" evidence="8">
    <location>
        <begin position="55"/>
        <end position="119"/>
    </location>
</feature>
<dbReference type="SUPFAM" id="SSF90209">
    <property type="entry name" value="Ran binding protein zinc finger-like"/>
    <property type="match status" value="1"/>
</dbReference>
<evidence type="ECO:0000256" key="2">
    <source>
        <dbReference type="ARBA" id="ARBA00022723"/>
    </source>
</evidence>
<dbReference type="GO" id="GO:0043161">
    <property type="term" value="P:proteasome-mediated ubiquitin-dependent protein catabolic process"/>
    <property type="evidence" value="ECO:0007669"/>
    <property type="project" value="TreeGrafter"/>
</dbReference>
<dbReference type="PANTHER" id="PTHR22770:SF35">
    <property type="entry name" value="RANBP-TYPE AND C3HC4-TYPE ZINC FINGER-CONTAINING PROTEIN 1"/>
    <property type="match status" value="1"/>
</dbReference>
<dbReference type="Proteomes" id="UP000694407">
    <property type="component" value="Unplaced"/>
</dbReference>
<dbReference type="FunFam" id="3.10.20.90:FF:000140">
    <property type="entry name" value="RanBP-type and C3HC4-type zinc finger-containing protein 1"/>
    <property type="match status" value="1"/>
</dbReference>
<dbReference type="Ensembl" id="ENSMMMT00000030866.1">
    <property type="protein sequence ID" value="ENSMMMP00000027295.1"/>
    <property type="gene ID" value="ENSMMMG00000023841.1"/>
</dbReference>
<dbReference type="UniPathway" id="UPA00143"/>
<reference evidence="10" key="1">
    <citation type="submission" date="2025-08" db="UniProtKB">
        <authorList>
            <consortium name="Ensembl"/>
        </authorList>
    </citation>
    <scope>IDENTIFICATION</scope>
</reference>
<evidence type="ECO:0000313" key="10">
    <source>
        <dbReference type="Ensembl" id="ENSMMMP00000027295.1"/>
    </source>
</evidence>
<evidence type="ECO:0000256" key="7">
    <source>
        <dbReference type="SAM" id="MobiDB-lite"/>
    </source>
</evidence>
<evidence type="ECO:0000256" key="1">
    <source>
        <dbReference type="ARBA" id="ARBA00004906"/>
    </source>
</evidence>
<dbReference type="GO" id="GO:0004842">
    <property type="term" value="F:ubiquitin-protein transferase activity"/>
    <property type="evidence" value="ECO:0007669"/>
    <property type="project" value="TreeGrafter"/>
</dbReference>
<dbReference type="PROSITE" id="PS50199">
    <property type="entry name" value="ZF_RANBP2_2"/>
    <property type="match status" value="1"/>
</dbReference>
<dbReference type="Gene3D" id="2.30.30.380">
    <property type="entry name" value="Zn-finger domain of Sec23/24"/>
    <property type="match status" value="1"/>
</dbReference>
<feature type="domain" description="RanBP2-type" evidence="9">
    <location>
        <begin position="216"/>
        <end position="245"/>
    </location>
</feature>
<keyword evidence="3 6" id="KW-0863">Zinc-finger</keyword>
<dbReference type="InterPro" id="IPR036443">
    <property type="entry name" value="Znf_RanBP2_sf"/>
</dbReference>
<dbReference type="GO" id="GO:0043123">
    <property type="term" value="P:positive regulation of canonical NF-kappaB signal transduction"/>
    <property type="evidence" value="ECO:0007669"/>
    <property type="project" value="TreeGrafter"/>
</dbReference>
<dbReference type="Pfam" id="PF25393">
    <property type="entry name" value="LTM"/>
    <property type="match status" value="1"/>
</dbReference>
<dbReference type="InterPro" id="IPR029071">
    <property type="entry name" value="Ubiquitin-like_domsf"/>
</dbReference>
<keyword evidence="4" id="KW-0833">Ubl conjugation pathway</keyword>
<name>A0A8C6EZT3_MARMA</name>
<dbReference type="Gene3D" id="3.10.20.90">
    <property type="entry name" value="Phosphatidylinositol 3-kinase Catalytic Subunit, Chain A, domain 1"/>
    <property type="match status" value="1"/>
</dbReference>
<dbReference type="GO" id="GO:0008270">
    <property type="term" value="F:zinc ion binding"/>
    <property type="evidence" value="ECO:0007669"/>
    <property type="project" value="UniProtKB-KW"/>
</dbReference>
<evidence type="ECO:0008006" key="12">
    <source>
        <dbReference type="Google" id="ProtNLM"/>
    </source>
</evidence>
<comment type="pathway">
    <text evidence="1">Protein modification; protein ubiquitination.</text>
</comment>
<proteinExistence type="predicted"/>